<dbReference type="AlphaFoldDB" id="A0A0G3IC85"/>
<organism evidence="4 5">
    <name type="scientific">Pandoraea oxalativorans</name>
    <dbReference type="NCBI Taxonomy" id="573737"/>
    <lineage>
        <taxon>Bacteria</taxon>
        <taxon>Pseudomonadati</taxon>
        <taxon>Pseudomonadota</taxon>
        <taxon>Betaproteobacteria</taxon>
        <taxon>Burkholderiales</taxon>
        <taxon>Burkholderiaceae</taxon>
        <taxon>Pandoraea</taxon>
    </lineage>
</organism>
<keyword evidence="4" id="KW-0614">Plasmid</keyword>
<sequence>MFTEQVDAALRSGQVGLDTLPACLTAVEALKRDLEEVKPANATYHFDTQSGEGAAASQFKTVLTSLYETGYSLDGVRQELKAQMASGSPPGWMTHMLHRVGTLLGAIAAAAVVVAAAQLALPFAITVGAAGATLAVIAGMVAKTAAAARLSSYAVHWEQDAPRRACLAQLDDLRAMVIRAEVDLVLANIRDQLTPEAAEYHAQLLAPPVVDTSGNAVDPARLNFRPILKFVGDGDGSDDRGALAAFGSGYILFTDVGQAMLAQRLQAEADYVLQDHSNFSDFQKNEGLWDLADDLWGEMAFREGIDPLIFLGDLIHDRLASNMRWGGFIRGWLKRFGVTFLAGNHDDYRVRVDERGQKRPVPDFAGFAADWATREQWEAHERAVFDDIYYDEKSGVIANHQGFRIGPDGTVQTAKGFFRFTGNPKDLFEDVRNSRRVAMPEDAQALRPSEKLQLLMSITYGDAANLGLTMNPKILLTHAPAGACTADRWSDAKEVEIATWLETYNKPGYLTPEFWEGRLAMYHSGRDQLDFHTSFRPSFEDNKSVVEAFAAKGHRLIVFKGHDDERKIGGGVFSMNARAGGAGGNHDIRPTMLALYVPEAADPAAPPVGTAKANPWLTLASIAPAKLSKPAPVTNGNGAIDASGNPNPVSA</sequence>
<proteinExistence type="predicted"/>
<dbReference type="GO" id="GO:0016787">
    <property type="term" value="F:hydrolase activity"/>
    <property type="evidence" value="ECO:0007669"/>
    <property type="project" value="InterPro"/>
</dbReference>
<protein>
    <recommendedName>
        <fullName evidence="3">Calcineurin-like phosphoesterase domain-containing protein</fullName>
    </recommendedName>
</protein>
<dbReference type="Proteomes" id="UP000035050">
    <property type="component" value="Plasmid pPO70-1"/>
</dbReference>
<accession>A0A0G3IC85</accession>
<evidence type="ECO:0000313" key="5">
    <source>
        <dbReference type="Proteomes" id="UP000035050"/>
    </source>
</evidence>
<dbReference type="InterPro" id="IPR029052">
    <property type="entry name" value="Metallo-depent_PP-like"/>
</dbReference>
<keyword evidence="2" id="KW-0472">Membrane</keyword>
<evidence type="ECO:0000259" key="3">
    <source>
        <dbReference type="Pfam" id="PF00149"/>
    </source>
</evidence>
<keyword evidence="2" id="KW-1133">Transmembrane helix</keyword>
<name>A0A0G3IC85_9BURK</name>
<dbReference type="EMBL" id="CP011518">
    <property type="protein sequence ID" value="AKK24802.2"/>
    <property type="molecule type" value="Genomic_DNA"/>
</dbReference>
<reference evidence="4" key="1">
    <citation type="submission" date="2016-06" db="EMBL/GenBank/DDBJ databases">
        <title>Pandoraea oxalativorans DSM 23570 Genome Sequencing.</title>
        <authorList>
            <person name="Ee R."/>
            <person name="Lim Y.-L."/>
            <person name="Yong D."/>
            <person name="Yin W.-F."/>
            <person name="Chan K.-G."/>
        </authorList>
    </citation>
    <scope>NUCLEOTIDE SEQUENCE</scope>
    <source>
        <strain evidence="4">DSM 23570</strain>
        <plasmid evidence="4">pPO70-1</plasmid>
    </source>
</reference>
<dbReference type="Pfam" id="PF00149">
    <property type="entry name" value="Metallophos"/>
    <property type="match status" value="1"/>
</dbReference>
<feature type="domain" description="Calcineurin-like phosphoesterase" evidence="3">
    <location>
        <begin position="280"/>
        <end position="421"/>
    </location>
</feature>
<dbReference type="KEGG" id="pox:MB84_28875"/>
<feature type="region of interest" description="Disordered" evidence="1">
    <location>
        <begin position="631"/>
        <end position="651"/>
    </location>
</feature>
<gene>
    <name evidence="4" type="ORF">MB84_28875</name>
</gene>
<keyword evidence="2" id="KW-0812">Transmembrane</keyword>
<feature type="transmembrane region" description="Helical" evidence="2">
    <location>
        <begin position="123"/>
        <end position="142"/>
    </location>
</feature>
<evidence type="ECO:0000256" key="2">
    <source>
        <dbReference type="SAM" id="Phobius"/>
    </source>
</evidence>
<evidence type="ECO:0000256" key="1">
    <source>
        <dbReference type="SAM" id="MobiDB-lite"/>
    </source>
</evidence>
<evidence type="ECO:0000313" key="4">
    <source>
        <dbReference type="EMBL" id="AKK24802.2"/>
    </source>
</evidence>
<feature type="transmembrane region" description="Helical" evidence="2">
    <location>
        <begin position="100"/>
        <end position="117"/>
    </location>
</feature>
<geneLocation type="plasmid" evidence="4 5">
    <name>pPO70-1</name>
</geneLocation>
<dbReference type="InterPro" id="IPR004843">
    <property type="entry name" value="Calcineurin-like_PHP"/>
</dbReference>
<keyword evidence="5" id="KW-1185">Reference proteome</keyword>
<dbReference type="SUPFAM" id="SSF56300">
    <property type="entry name" value="Metallo-dependent phosphatases"/>
    <property type="match status" value="1"/>
</dbReference>
<dbReference type="CDD" id="cd00838">
    <property type="entry name" value="MPP_superfamily"/>
    <property type="match status" value="1"/>
</dbReference>